<organism evidence="9 10">
    <name type="scientific">Coprinellus micaceus</name>
    <name type="common">Glistening ink-cap mushroom</name>
    <name type="synonym">Coprinus micaceus</name>
    <dbReference type="NCBI Taxonomy" id="71717"/>
    <lineage>
        <taxon>Eukaryota</taxon>
        <taxon>Fungi</taxon>
        <taxon>Dikarya</taxon>
        <taxon>Basidiomycota</taxon>
        <taxon>Agaricomycotina</taxon>
        <taxon>Agaricomycetes</taxon>
        <taxon>Agaricomycetidae</taxon>
        <taxon>Agaricales</taxon>
        <taxon>Agaricineae</taxon>
        <taxon>Psathyrellaceae</taxon>
        <taxon>Coprinellus</taxon>
    </lineage>
</organism>
<dbReference type="InterPro" id="IPR045135">
    <property type="entry name" value="Rpn7_N"/>
</dbReference>
<evidence type="ECO:0000313" key="10">
    <source>
        <dbReference type="Proteomes" id="UP000298030"/>
    </source>
</evidence>
<dbReference type="InterPro" id="IPR036390">
    <property type="entry name" value="WH_DNA-bd_sf"/>
</dbReference>
<dbReference type="Pfam" id="PF10602">
    <property type="entry name" value="RPN7"/>
    <property type="match status" value="1"/>
</dbReference>
<dbReference type="Gene3D" id="1.25.40.570">
    <property type="match status" value="1"/>
</dbReference>
<evidence type="ECO:0000256" key="7">
    <source>
        <dbReference type="SAM" id="MobiDB-lite"/>
    </source>
</evidence>
<accession>A0A4Y7TFN8</accession>
<protein>
    <submittedName>
        <fullName evidence="9">G protein pathway suppressor 1</fullName>
    </submittedName>
</protein>
<evidence type="ECO:0000256" key="1">
    <source>
        <dbReference type="ARBA" id="ARBA00004123"/>
    </source>
</evidence>
<evidence type="ECO:0000256" key="4">
    <source>
        <dbReference type="ARBA" id="ARBA00022490"/>
    </source>
</evidence>
<dbReference type="SUPFAM" id="SSF46785">
    <property type="entry name" value="Winged helix' DNA-binding domain"/>
    <property type="match status" value="1"/>
</dbReference>
<dbReference type="InterPro" id="IPR000717">
    <property type="entry name" value="PCI_dom"/>
</dbReference>
<keyword evidence="10" id="KW-1185">Reference proteome</keyword>
<evidence type="ECO:0000256" key="6">
    <source>
        <dbReference type="ARBA" id="ARBA00023242"/>
    </source>
</evidence>
<dbReference type="GO" id="GO:0008180">
    <property type="term" value="C:COP9 signalosome"/>
    <property type="evidence" value="ECO:0007669"/>
    <property type="project" value="UniProtKB-KW"/>
</dbReference>
<feature type="region of interest" description="Disordered" evidence="7">
    <location>
        <begin position="474"/>
        <end position="495"/>
    </location>
</feature>
<dbReference type="Proteomes" id="UP000298030">
    <property type="component" value="Unassembled WGS sequence"/>
</dbReference>
<feature type="domain" description="PCI" evidence="8">
    <location>
        <begin position="266"/>
        <end position="438"/>
    </location>
</feature>
<evidence type="ECO:0000256" key="2">
    <source>
        <dbReference type="ARBA" id="ARBA00004496"/>
    </source>
</evidence>
<proteinExistence type="inferred from homology"/>
<dbReference type="STRING" id="71717.A0A4Y7TFN8"/>
<dbReference type="OrthoDB" id="422427at2759"/>
<keyword evidence="5" id="KW-0736">Signalosome</keyword>
<evidence type="ECO:0000313" key="9">
    <source>
        <dbReference type="EMBL" id="TEB32784.1"/>
    </source>
</evidence>
<feature type="region of interest" description="Disordered" evidence="7">
    <location>
        <begin position="226"/>
        <end position="249"/>
    </location>
</feature>
<dbReference type="EMBL" id="QPFP01000014">
    <property type="protein sequence ID" value="TEB32784.1"/>
    <property type="molecule type" value="Genomic_DNA"/>
</dbReference>
<dbReference type="PANTHER" id="PTHR14145">
    <property type="entry name" value="26S PROTESOME SUBUNIT 6"/>
    <property type="match status" value="1"/>
</dbReference>
<evidence type="ECO:0000256" key="3">
    <source>
        <dbReference type="ARBA" id="ARBA00008793"/>
    </source>
</evidence>
<evidence type="ECO:0000259" key="8">
    <source>
        <dbReference type="PROSITE" id="PS50250"/>
    </source>
</evidence>
<feature type="compositionally biased region" description="Low complexity" evidence="7">
    <location>
        <begin position="226"/>
        <end position="237"/>
    </location>
</feature>
<keyword evidence="4" id="KW-0963">Cytoplasm</keyword>
<comment type="similarity">
    <text evidence="3">Belongs to the CSN1 family.</text>
</comment>
<reference evidence="9 10" key="1">
    <citation type="journal article" date="2019" name="Nat. Ecol. Evol.">
        <title>Megaphylogeny resolves global patterns of mushroom evolution.</title>
        <authorList>
            <person name="Varga T."/>
            <person name="Krizsan K."/>
            <person name="Foldi C."/>
            <person name="Dima B."/>
            <person name="Sanchez-Garcia M."/>
            <person name="Sanchez-Ramirez S."/>
            <person name="Szollosi G.J."/>
            <person name="Szarkandi J.G."/>
            <person name="Papp V."/>
            <person name="Albert L."/>
            <person name="Andreopoulos W."/>
            <person name="Angelini C."/>
            <person name="Antonin V."/>
            <person name="Barry K.W."/>
            <person name="Bougher N.L."/>
            <person name="Buchanan P."/>
            <person name="Buyck B."/>
            <person name="Bense V."/>
            <person name="Catcheside P."/>
            <person name="Chovatia M."/>
            <person name="Cooper J."/>
            <person name="Damon W."/>
            <person name="Desjardin D."/>
            <person name="Finy P."/>
            <person name="Geml J."/>
            <person name="Haridas S."/>
            <person name="Hughes K."/>
            <person name="Justo A."/>
            <person name="Karasinski D."/>
            <person name="Kautmanova I."/>
            <person name="Kiss B."/>
            <person name="Kocsube S."/>
            <person name="Kotiranta H."/>
            <person name="LaButti K.M."/>
            <person name="Lechner B.E."/>
            <person name="Liimatainen K."/>
            <person name="Lipzen A."/>
            <person name="Lukacs Z."/>
            <person name="Mihaltcheva S."/>
            <person name="Morgado L.N."/>
            <person name="Niskanen T."/>
            <person name="Noordeloos M.E."/>
            <person name="Ohm R.A."/>
            <person name="Ortiz-Santana B."/>
            <person name="Ovrebo C."/>
            <person name="Racz N."/>
            <person name="Riley R."/>
            <person name="Savchenko A."/>
            <person name="Shiryaev A."/>
            <person name="Soop K."/>
            <person name="Spirin V."/>
            <person name="Szebenyi C."/>
            <person name="Tomsovsky M."/>
            <person name="Tulloss R.E."/>
            <person name="Uehling J."/>
            <person name="Grigoriev I.V."/>
            <person name="Vagvolgyi C."/>
            <person name="Papp T."/>
            <person name="Martin F.M."/>
            <person name="Miettinen O."/>
            <person name="Hibbett D.S."/>
            <person name="Nagy L.G."/>
        </authorList>
    </citation>
    <scope>NUCLEOTIDE SEQUENCE [LARGE SCALE GENOMIC DNA]</scope>
    <source>
        <strain evidence="9 10">FP101781</strain>
    </source>
</reference>
<dbReference type="PANTHER" id="PTHR14145:SF2">
    <property type="entry name" value="COP9 SIGNALOSOME COMPLEX SUBUNIT 1"/>
    <property type="match status" value="1"/>
</dbReference>
<sequence length="495" mass="55045">MDIDIIEEAQATGLASQSYRKPFIAPVDDAHPFDLEGYISNYTGRTAIERLIHIVVTCPSIAPEAYQLCLQHIHQSRDPSLYQNLLNAYEQSNNYSGGSLRDPLEIGQLDTRWTDEAIARNTADRTKLEVELKTYTNNMIKESIRMAHRDLGEFYRQVGDYATALKHLTKSREFCTTSAHVLEMCLSVLELLIEQRNYSHLTTYVFKADAALDAASAAAQASAAGGSGAAAVPPTAAAKKRGSAERDSVQSKLDLSTALSHLGQGSYEKAAQYLLKLGPAKELGDWVGKLIAPGDITIYTTLCALATFPRSSIKSRLLENATFSLYIEQEPYIRELVQAYLNSNFKVVLELLNRYSTRHYVDIHLAPHVLNLTNLIRNWAVVLYFQPFATIRLDRMSAAFGWTIEEVEEQVVGLIQSGDIQGRVDSQNKILQAKKTDHRADLFARAIKVANDIQSTNRKLLLRMRLQQADLVIKAPKGQQPPQGGGSLADYLTVE</sequence>
<comment type="caution">
    <text evidence="9">The sequence shown here is derived from an EMBL/GenBank/DDBJ whole genome shotgun (WGS) entry which is preliminary data.</text>
</comment>
<evidence type="ECO:0000256" key="5">
    <source>
        <dbReference type="ARBA" id="ARBA00022790"/>
    </source>
</evidence>
<dbReference type="GO" id="GO:0005737">
    <property type="term" value="C:cytoplasm"/>
    <property type="evidence" value="ECO:0007669"/>
    <property type="project" value="UniProtKB-SubCell"/>
</dbReference>
<dbReference type="AlphaFoldDB" id="A0A4Y7TFN8"/>
<comment type="subcellular location">
    <subcellularLocation>
        <location evidence="2">Cytoplasm</location>
    </subcellularLocation>
    <subcellularLocation>
        <location evidence="1">Nucleus</location>
    </subcellularLocation>
</comment>
<name>A0A4Y7TFN8_COPMI</name>
<dbReference type="SMART" id="SM00088">
    <property type="entry name" value="PINT"/>
    <property type="match status" value="1"/>
</dbReference>
<keyword evidence="6" id="KW-0539">Nucleus</keyword>
<gene>
    <name evidence="9" type="ORF">FA13DRAFT_1763818</name>
</gene>
<dbReference type="InterPro" id="IPR019585">
    <property type="entry name" value="Rpn7/CSN1"/>
</dbReference>
<dbReference type="Pfam" id="PF01399">
    <property type="entry name" value="PCI"/>
    <property type="match status" value="1"/>
</dbReference>
<dbReference type="PROSITE" id="PS50250">
    <property type="entry name" value="PCI"/>
    <property type="match status" value="1"/>
</dbReference>